<dbReference type="Pfam" id="PF13401">
    <property type="entry name" value="AAA_22"/>
    <property type="match status" value="1"/>
</dbReference>
<dbReference type="PANTHER" id="PTHR47691:SF3">
    <property type="entry name" value="HTH-TYPE TRANSCRIPTIONAL REGULATOR RV0890C-RELATED"/>
    <property type="match status" value="1"/>
</dbReference>
<dbReference type="InterPro" id="IPR011990">
    <property type="entry name" value="TPR-like_helical_dom_sf"/>
</dbReference>
<dbReference type="Gene3D" id="1.10.10.10">
    <property type="entry name" value="Winged helix-like DNA-binding domain superfamily/Winged helix DNA-binding domain"/>
    <property type="match status" value="1"/>
</dbReference>
<comment type="caution">
    <text evidence="2">The sequence shown here is derived from an EMBL/GenBank/DDBJ whole genome shotgun (WGS) entry which is preliminary data.</text>
</comment>
<sequence>MTLGTFRRRPGELPRDVTAFIGRRTEQSELAALLTGERLVTVTGPGGVGKTRLSLRVADAVKERFADGICLIELSALRDPELLPHTACTALGLPEKAGQTQLDTLLDHLQERDILLILDTCEHLIDACAGLADILMRETPRVCVLATSRQPLDVPGEHTYMIAPLPVPDSAALAAGSGNAIELFALCAATVVPGFQLTEANGDQVVALCRRLDGMPLAIELATVRLRAVPLEQLIERLEDRFRLLTGGRRTALPRHQTLRTTIDWSHDLCTPEERVLWARLSVFAGSFDMEAVEEVCADDRLPVETVMETLIGLVDKSLVLLADEPGARYRQLDTIREYGAEQLARSGEQSAVRGRQIARFHRLAAYFDEHFIDDDQVERYRALRRDHANLRAAMEHAMLLPDPNVAADLINALWGYWQISCLYTESRYWLGQVLHRCTAPSRQRARALGVRAYLIAFQGDLDTALSDCDEALPIAEELGERLLAGRILLYRHLALCFAGRLGEAADTAETALKIMDEVGDRIGLVALDAQDGYRHHLAGEPEEARRLCEHGLLRLGHDTGERWLRGYLYYITSAALFGKGDYEGCEAAGRTAIGIKTELGDMIGTAYCLETHAWLAAARDRAQRAAWLLGAADRLWQMTGLRLSGTVVMEEFHQSATGAVLAALGEKRFAEQREHGARTPLEKVVDAALADADRLPGGAPMACGPAMELLTRREREVAVLLREGLSNREIAERLHISKRTADTHVEHILAKLGLTSRAKVAELVAGVTTRSGP</sequence>
<dbReference type="InterPro" id="IPR058852">
    <property type="entry name" value="HTH_77"/>
</dbReference>
<dbReference type="RefSeq" id="WP_184972059.1">
    <property type="nucleotide sequence ID" value="NZ_JACHIN010000016.1"/>
</dbReference>
<evidence type="ECO:0000259" key="1">
    <source>
        <dbReference type="PROSITE" id="PS50043"/>
    </source>
</evidence>
<dbReference type="InterPro" id="IPR049945">
    <property type="entry name" value="AAA_22"/>
</dbReference>
<organism evidence="2 3">
    <name type="scientific">Nonomuraea endophytica</name>
    <dbReference type="NCBI Taxonomy" id="714136"/>
    <lineage>
        <taxon>Bacteria</taxon>
        <taxon>Bacillati</taxon>
        <taxon>Actinomycetota</taxon>
        <taxon>Actinomycetes</taxon>
        <taxon>Streptosporangiales</taxon>
        <taxon>Streptosporangiaceae</taxon>
        <taxon>Nonomuraea</taxon>
    </lineage>
</organism>
<dbReference type="InterPro" id="IPR036388">
    <property type="entry name" value="WH-like_DNA-bd_sf"/>
</dbReference>
<feature type="domain" description="HTH luxR-type" evidence="1">
    <location>
        <begin position="707"/>
        <end position="769"/>
    </location>
</feature>
<reference evidence="2 3" key="1">
    <citation type="submission" date="2020-08" db="EMBL/GenBank/DDBJ databases">
        <title>Genomic Encyclopedia of Type Strains, Phase IV (KMG-IV): sequencing the most valuable type-strain genomes for metagenomic binning, comparative biology and taxonomic classification.</title>
        <authorList>
            <person name="Goeker M."/>
        </authorList>
    </citation>
    <scope>NUCLEOTIDE SEQUENCE [LARGE SCALE GENOMIC DNA]</scope>
    <source>
        <strain evidence="2 3">DSM 45385</strain>
    </source>
</reference>
<dbReference type="GO" id="GO:0006355">
    <property type="term" value="P:regulation of DNA-templated transcription"/>
    <property type="evidence" value="ECO:0007669"/>
    <property type="project" value="InterPro"/>
</dbReference>
<dbReference type="PRINTS" id="PR00364">
    <property type="entry name" value="DISEASERSIST"/>
</dbReference>
<dbReference type="GO" id="GO:0003677">
    <property type="term" value="F:DNA binding"/>
    <property type="evidence" value="ECO:0007669"/>
    <property type="project" value="InterPro"/>
</dbReference>
<dbReference type="EC" id="2.7.11.1" evidence="2"/>
<protein>
    <submittedName>
        <fullName evidence="2">Non-specific serine/threonine protein kinase</fullName>
        <ecNumber evidence="2">2.7.11.1</ecNumber>
    </submittedName>
</protein>
<evidence type="ECO:0000313" key="2">
    <source>
        <dbReference type="EMBL" id="MBB5083190.1"/>
    </source>
</evidence>
<gene>
    <name evidence="2" type="ORF">HNR40_008693</name>
</gene>
<dbReference type="CDD" id="cd06170">
    <property type="entry name" value="LuxR_C_like"/>
    <property type="match status" value="1"/>
</dbReference>
<dbReference type="AlphaFoldDB" id="A0A7W8ABP1"/>
<name>A0A7W8ABP1_9ACTN</name>
<dbReference type="InterPro" id="IPR000792">
    <property type="entry name" value="Tscrpt_reg_LuxR_C"/>
</dbReference>
<dbReference type="Pfam" id="PF00196">
    <property type="entry name" value="GerE"/>
    <property type="match status" value="1"/>
</dbReference>
<dbReference type="SUPFAM" id="SSF52540">
    <property type="entry name" value="P-loop containing nucleoside triphosphate hydrolases"/>
    <property type="match status" value="1"/>
</dbReference>
<dbReference type="InterPro" id="IPR027417">
    <property type="entry name" value="P-loop_NTPase"/>
</dbReference>
<dbReference type="Proteomes" id="UP000568380">
    <property type="component" value="Unassembled WGS sequence"/>
</dbReference>
<dbReference type="EMBL" id="JACHIN010000016">
    <property type="protein sequence ID" value="MBB5083190.1"/>
    <property type="molecule type" value="Genomic_DNA"/>
</dbReference>
<keyword evidence="2" id="KW-0723">Serine/threonine-protein kinase</keyword>
<dbReference type="GO" id="GO:0004674">
    <property type="term" value="F:protein serine/threonine kinase activity"/>
    <property type="evidence" value="ECO:0007669"/>
    <property type="project" value="UniProtKB-KW"/>
</dbReference>
<dbReference type="SMART" id="SM00421">
    <property type="entry name" value="HTH_LUXR"/>
    <property type="match status" value="1"/>
</dbReference>
<dbReference type="PRINTS" id="PR00038">
    <property type="entry name" value="HTHLUXR"/>
</dbReference>
<proteinExistence type="predicted"/>
<dbReference type="GO" id="GO:0016887">
    <property type="term" value="F:ATP hydrolysis activity"/>
    <property type="evidence" value="ECO:0007669"/>
    <property type="project" value="InterPro"/>
</dbReference>
<dbReference type="SUPFAM" id="SSF46894">
    <property type="entry name" value="C-terminal effector domain of the bipartite response regulators"/>
    <property type="match status" value="1"/>
</dbReference>
<dbReference type="InterPro" id="IPR016032">
    <property type="entry name" value="Sig_transdc_resp-reg_C-effctor"/>
</dbReference>
<dbReference type="Pfam" id="PF25872">
    <property type="entry name" value="HTH_77"/>
    <property type="match status" value="1"/>
</dbReference>
<keyword evidence="2" id="KW-0808">Transferase</keyword>
<evidence type="ECO:0000313" key="3">
    <source>
        <dbReference type="Proteomes" id="UP000568380"/>
    </source>
</evidence>
<dbReference type="SUPFAM" id="SSF48452">
    <property type="entry name" value="TPR-like"/>
    <property type="match status" value="1"/>
</dbReference>
<dbReference type="PANTHER" id="PTHR47691">
    <property type="entry name" value="REGULATOR-RELATED"/>
    <property type="match status" value="1"/>
</dbReference>
<dbReference type="PROSITE" id="PS50043">
    <property type="entry name" value="HTH_LUXR_2"/>
    <property type="match status" value="1"/>
</dbReference>
<keyword evidence="3" id="KW-1185">Reference proteome</keyword>
<dbReference type="Gene3D" id="1.25.40.10">
    <property type="entry name" value="Tetratricopeptide repeat domain"/>
    <property type="match status" value="1"/>
</dbReference>
<dbReference type="Gene3D" id="3.40.50.300">
    <property type="entry name" value="P-loop containing nucleotide triphosphate hydrolases"/>
    <property type="match status" value="1"/>
</dbReference>
<keyword evidence="2" id="KW-0418">Kinase</keyword>
<accession>A0A7W8ABP1</accession>